<feature type="compositionally biased region" description="Low complexity" evidence="7">
    <location>
        <begin position="312"/>
        <end position="323"/>
    </location>
</feature>
<proteinExistence type="inferred from homology"/>
<evidence type="ECO:0000313" key="10">
    <source>
        <dbReference type="EMBL" id="AXV07395.1"/>
    </source>
</evidence>
<dbReference type="GO" id="GO:0016987">
    <property type="term" value="F:sigma factor activity"/>
    <property type="evidence" value="ECO:0007669"/>
    <property type="project" value="UniProtKB-KW"/>
</dbReference>
<evidence type="ECO:0000259" key="9">
    <source>
        <dbReference type="Pfam" id="PF08281"/>
    </source>
</evidence>
<dbReference type="InterPro" id="IPR013249">
    <property type="entry name" value="RNA_pol_sigma70_r4_t2"/>
</dbReference>
<evidence type="ECO:0000259" key="8">
    <source>
        <dbReference type="Pfam" id="PF04542"/>
    </source>
</evidence>
<keyword evidence="3 6" id="KW-0731">Sigma factor</keyword>
<keyword evidence="5 6" id="KW-0804">Transcription</keyword>
<feature type="domain" description="RNA polymerase sigma-70 region 2" evidence="8">
    <location>
        <begin position="33"/>
        <end position="100"/>
    </location>
</feature>
<evidence type="ECO:0000256" key="1">
    <source>
        <dbReference type="ARBA" id="ARBA00010641"/>
    </source>
</evidence>
<dbReference type="InterPro" id="IPR014284">
    <property type="entry name" value="RNA_pol_sigma-70_dom"/>
</dbReference>
<name>A0A346XYU8_9ACTN</name>
<dbReference type="InterPro" id="IPR007627">
    <property type="entry name" value="RNA_pol_sigma70_r2"/>
</dbReference>
<dbReference type="InterPro" id="IPR000838">
    <property type="entry name" value="RNA_pol_sigma70_ECF_CS"/>
</dbReference>
<dbReference type="SUPFAM" id="SSF88946">
    <property type="entry name" value="Sigma2 domain of RNA polymerase sigma factors"/>
    <property type="match status" value="1"/>
</dbReference>
<evidence type="ECO:0000256" key="2">
    <source>
        <dbReference type="ARBA" id="ARBA00023015"/>
    </source>
</evidence>
<sequence length="372" mass="39374">MTAVHPGQHTLPDDDSGLIEAHLVGIEGAFDELFRRYHHRLVTYLTHRVGDAATADDLAQESLIRAMHALERFDTSRPLWPWLRRIATNAAIDWSRSNSRSRMLVNTLSLEPPRTHDGPDFAERELMARAMDAVPDRQRHALEKCYVEGWRPVDVADQFGVGSNAFEQLLHRARRNLRRAYVRQDDGGDRAAGFIWLAMLASPFARAFNAVRRLGVAGPRVLEVAAASVAIGAVVAVGPTGTPAPRTVVDAPVERVDRTAVPADVQPIDLPAAAAGVAGTVDAVAAPAVSGPASAVPSGAGRPAPVAPDAPPADTAAQQPAAPSFDDNPLDRDAEPTSPAAPDGPQSFPELIGGCGSAVRGALCTTVGVVLE</sequence>
<comment type="similarity">
    <text evidence="1 6">Belongs to the sigma-70 factor family. ECF subfamily.</text>
</comment>
<dbReference type="EMBL" id="CP031165">
    <property type="protein sequence ID" value="AXV07395.1"/>
    <property type="molecule type" value="Genomic_DNA"/>
</dbReference>
<evidence type="ECO:0000256" key="3">
    <source>
        <dbReference type="ARBA" id="ARBA00023082"/>
    </source>
</evidence>
<gene>
    <name evidence="10" type="ORF">DVS28_a2716</name>
</gene>
<keyword evidence="2 6" id="KW-0805">Transcription regulation</keyword>
<dbReference type="InterPro" id="IPR036388">
    <property type="entry name" value="WH-like_DNA-bd_sf"/>
</dbReference>
<keyword evidence="4 6" id="KW-0238">DNA-binding</keyword>
<dbReference type="SUPFAM" id="SSF88659">
    <property type="entry name" value="Sigma3 and sigma4 domains of RNA polymerase sigma factors"/>
    <property type="match status" value="1"/>
</dbReference>
<evidence type="ECO:0000256" key="7">
    <source>
        <dbReference type="SAM" id="MobiDB-lite"/>
    </source>
</evidence>
<dbReference type="PANTHER" id="PTHR43133">
    <property type="entry name" value="RNA POLYMERASE ECF-TYPE SIGMA FACTO"/>
    <property type="match status" value="1"/>
</dbReference>
<protein>
    <recommendedName>
        <fullName evidence="6">RNA polymerase sigma factor</fullName>
    </recommendedName>
</protein>
<dbReference type="GO" id="GO:0006352">
    <property type="term" value="P:DNA-templated transcription initiation"/>
    <property type="evidence" value="ECO:0007669"/>
    <property type="project" value="InterPro"/>
</dbReference>
<accession>A0A346XYU8</accession>
<feature type="compositionally biased region" description="Low complexity" evidence="7">
    <location>
        <begin position="291"/>
        <end position="304"/>
    </location>
</feature>
<keyword evidence="11" id="KW-1185">Reference proteome</keyword>
<dbReference type="GO" id="GO:0003677">
    <property type="term" value="F:DNA binding"/>
    <property type="evidence" value="ECO:0007669"/>
    <property type="project" value="UniProtKB-KW"/>
</dbReference>
<feature type="region of interest" description="Disordered" evidence="7">
    <location>
        <begin position="291"/>
        <end position="349"/>
    </location>
</feature>
<dbReference type="PROSITE" id="PS01063">
    <property type="entry name" value="SIGMA70_ECF"/>
    <property type="match status" value="1"/>
</dbReference>
<dbReference type="CDD" id="cd06171">
    <property type="entry name" value="Sigma70_r4"/>
    <property type="match status" value="1"/>
</dbReference>
<dbReference type="Gene3D" id="1.10.10.10">
    <property type="entry name" value="Winged helix-like DNA-binding domain superfamily/Winged helix DNA-binding domain"/>
    <property type="match status" value="1"/>
</dbReference>
<dbReference type="InterPro" id="IPR013324">
    <property type="entry name" value="RNA_pol_sigma_r3/r4-like"/>
</dbReference>
<dbReference type="NCBIfam" id="TIGR02937">
    <property type="entry name" value="sigma70-ECF"/>
    <property type="match status" value="1"/>
</dbReference>
<dbReference type="PANTHER" id="PTHR43133:SF8">
    <property type="entry name" value="RNA POLYMERASE SIGMA FACTOR HI_1459-RELATED"/>
    <property type="match status" value="1"/>
</dbReference>
<feature type="domain" description="RNA polymerase sigma factor 70 region 4 type 2" evidence="9">
    <location>
        <begin position="125"/>
        <end position="177"/>
    </location>
</feature>
<organism evidence="10 11">
    <name type="scientific">Euzebya pacifica</name>
    <dbReference type="NCBI Taxonomy" id="1608957"/>
    <lineage>
        <taxon>Bacteria</taxon>
        <taxon>Bacillati</taxon>
        <taxon>Actinomycetota</taxon>
        <taxon>Nitriliruptoria</taxon>
        <taxon>Euzebyales</taxon>
    </lineage>
</organism>
<dbReference type="AlphaFoldDB" id="A0A346XYU8"/>
<dbReference type="RefSeq" id="WP_164710494.1">
    <property type="nucleotide sequence ID" value="NZ_CP031165.1"/>
</dbReference>
<dbReference type="KEGG" id="euz:DVS28_a2716"/>
<evidence type="ECO:0000313" key="11">
    <source>
        <dbReference type="Proteomes" id="UP000264006"/>
    </source>
</evidence>
<dbReference type="GO" id="GO:0006950">
    <property type="term" value="P:response to stress"/>
    <property type="evidence" value="ECO:0007669"/>
    <property type="project" value="UniProtKB-ARBA"/>
</dbReference>
<evidence type="ECO:0000256" key="4">
    <source>
        <dbReference type="ARBA" id="ARBA00023125"/>
    </source>
</evidence>
<reference evidence="10 11" key="1">
    <citation type="submission" date="2018-09" db="EMBL/GenBank/DDBJ databases">
        <title>Complete genome sequence of Euzebya sp. DY32-46 isolated from seawater of Pacific Ocean.</title>
        <authorList>
            <person name="Xu L."/>
            <person name="Wu Y.-H."/>
            <person name="Xu X.-W."/>
        </authorList>
    </citation>
    <scope>NUCLEOTIDE SEQUENCE [LARGE SCALE GENOMIC DNA]</scope>
    <source>
        <strain evidence="10 11">DY32-46</strain>
    </source>
</reference>
<evidence type="ECO:0000256" key="6">
    <source>
        <dbReference type="RuleBase" id="RU000716"/>
    </source>
</evidence>
<dbReference type="InterPro" id="IPR013325">
    <property type="entry name" value="RNA_pol_sigma_r2"/>
</dbReference>
<dbReference type="Pfam" id="PF08281">
    <property type="entry name" value="Sigma70_r4_2"/>
    <property type="match status" value="1"/>
</dbReference>
<dbReference type="Pfam" id="PF04542">
    <property type="entry name" value="Sigma70_r2"/>
    <property type="match status" value="1"/>
</dbReference>
<dbReference type="Proteomes" id="UP000264006">
    <property type="component" value="Chromosome"/>
</dbReference>
<dbReference type="InterPro" id="IPR039425">
    <property type="entry name" value="RNA_pol_sigma-70-like"/>
</dbReference>
<evidence type="ECO:0000256" key="5">
    <source>
        <dbReference type="ARBA" id="ARBA00023163"/>
    </source>
</evidence>
<dbReference type="Gene3D" id="1.10.1740.10">
    <property type="match status" value="1"/>
</dbReference>